<dbReference type="InterPro" id="IPR032816">
    <property type="entry name" value="VTT_dom"/>
</dbReference>
<comment type="caution">
    <text evidence="4">The sequence shown here is derived from an EMBL/GenBank/DDBJ whole genome shotgun (WGS) entry which is preliminary data.</text>
</comment>
<evidence type="ECO:0000256" key="1">
    <source>
        <dbReference type="SAM" id="Phobius"/>
    </source>
</evidence>
<name>A0A0M4QEZ8_9PSED</name>
<keyword evidence="1" id="KW-0812">Transmembrane</keyword>
<feature type="transmembrane region" description="Helical" evidence="1">
    <location>
        <begin position="94"/>
        <end position="114"/>
    </location>
</feature>
<dbReference type="KEGG" id="ppsy:AOC04_06965"/>
<evidence type="ECO:0000313" key="6">
    <source>
        <dbReference type="Proteomes" id="UP000186677"/>
    </source>
</evidence>
<organism evidence="4 5">
    <name type="scientific">Pseudomonas versuta</name>
    <dbReference type="NCBI Taxonomy" id="1788301"/>
    <lineage>
        <taxon>Bacteria</taxon>
        <taxon>Pseudomonadati</taxon>
        <taxon>Pseudomonadota</taxon>
        <taxon>Gammaproteobacteria</taxon>
        <taxon>Pseudomonadales</taxon>
        <taxon>Pseudomonadaceae</taxon>
        <taxon>Pseudomonas</taxon>
    </lineage>
</organism>
<dbReference type="PANTHER" id="PTHR42709">
    <property type="entry name" value="ALKALINE PHOSPHATASE LIKE PROTEIN"/>
    <property type="match status" value="1"/>
</dbReference>
<feature type="domain" description="VTT" evidence="2">
    <location>
        <begin position="32"/>
        <end position="138"/>
    </location>
</feature>
<dbReference type="OrthoDB" id="9814483at2"/>
<dbReference type="EMBL" id="MPJC01000024">
    <property type="protein sequence ID" value="OKA17911.1"/>
    <property type="molecule type" value="Genomic_DNA"/>
</dbReference>
<accession>A0A0M4QEZ8</accession>
<reference evidence="4 5" key="1">
    <citation type="submission" date="2016-11" db="EMBL/GenBank/DDBJ databases">
        <title>Draft genome of Pseudomonas versuta A4R1.12.</title>
        <authorList>
            <person name="See-Too W.-S."/>
        </authorList>
    </citation>
    <scope>NUCLEOTIDE SEQUENCE [LARGE SCALE GENOMIC DNA]</scope>
    <source>
        <strain evidence="4 5">A4R1.12</strain>
    </source>
</reference>
<feature type="transmembrane region" description="Helical" evidence="1">
    <location>
        <begin position="43"/>
        <end position="62"/>
    </location>
</feature>
<keyword evidence="1" id="KW-1133">Transmembrane helix</keyword>
<reference evidence="3 6" key="2">
    <citation type="submission" date="2016-11" db="EMBL/GenBank/DDBJ databases">
        <title>Draft genome of Pseudomonas versuta A4R1.5.</title>
        <authorList>
            <person name="See-Too W.-S."/>
        </authorList>
    </citation>
    <scope>NUCLEOTIDE SEQUENCE [LARGE SCALE GENOMIC DNA]</scope>
    <source>
        <strain evidence="3 6">A4R1.5</strain>
    </source>
</reference>
<accession>A0A1Q4KCC8</accession>
<dbReference type="InterPro" id="IPR051311">
    <property type="entry name" value="DedA_domain"/>
</dbReference>
<feature type="transmembrane region" description="Helical" evidence="1">
    <location>
        <begin position="120"/>
        <end position="145"/>
    </location>
</feature>
<sequence length="148" mass="16521">MFEITSYLGLFLAAFGAASLLPMQSEAVLVAMLLSGKYAVTTLLIVATLGNVLGSILNWLLGRSVEHFRHKRWFPVSEQKLARAQQFYLRYGRWSLLLSWVPIIGDPLTMIAGVMREPLWRFVLIVTVAKGARYLVLTAVALGWASHT</sequence>
<evidence type="ECO:0000313" key="5">
    <source>
        <dbReference type="Proteomes" id="UP000185990"/>
    </source>
</evidence>
<dbReference type="AlphaFoldDB" id="A0A0M4QEZ8"/>
<keyword evidence="6" id="KW-1185">Reference proteome</keyword>
<gene>
    <name evidence="3" type="ORF">BOH73_21380</name>
    <name evidence="4" type="ORF">BOH74_17200</name>
</gene>
<evidence type="ECO:0000259" key="2">
    <source>
        <dbReference type="Pfam" id="PF09335"/>
    </source>
</evidence>
<dbReference type="Pfam" id="PF09335">
    <property type="entry name" value="VTT_dom"/>
    <property type="match status" value="1"/>
</dbReference>
<keyword evidence="1" id="KW-0472">Membrane</keyword>
<dbReference type="GO" id="GO:0005886">
    <property type="term" value="C:plasma membrane"/>
    <property type="evidence" value="ECO:0007669"/>
    <property type="project" value="UniProtKB-ARBA"/>
</dbReference>
<protein>
    <recommendedName>
        <fullName evidence="2">VTT domain-containing protein</fullName>
    </recommendedName>
</protein>
<dbReference type="Proteomes" id="UP000185990">
    <property type="component" value="Unassembled WGS sequence"/>
</dbReference>
<proteinExistence type="predicted"/>
<dbReference type="Proteomes" id="UP000186677">
    <property type="component" value="Unassembled WGS sequence"/>
</dbReference>
<dbReference type="EMBL" id="MPJD01000027">
    <property type="protein sequence ID" value="OKA19988.1"/>
    <property type="molecule type" value="Genomic_DNA"/>
</dbReference>
<evidence type="ECO:0000313" key="4">
    <source>
        <dbReference type="EMBL" id="OKA19988.1"/>
    </source>
</evidence>
<dbReference type="RefSeq" id="WP_060691847.1">
    <property type="nucleotide sequence ID" value="NZ_CP012676.1"/>
</dbReference>
<dbReference type="PANTHER" id="PTHR42709:SF4">
    <property type="entry name" value="INNER MEMBRANE PROTEIN YQAA"/>
    <property type="match status" value="1"/>
</dbReference>
<evidence type="ECO:0000313" key="3">
    <source>
        <dbReference type="EMBL" id="OKA17911.1"/>
    </source>
</evidence>